<gene>
    <name evidence="2" type="ORF">CN585_16695</name>
</gene>
<feature type="domain" description="TraG P-loop" evidence="1">
    <location>
        <begin position="448"/>
        <end position="755"/>
    </location>
</feature>
<dbReference type="RefSeq" id="WP_098226757.1">
    <property type="nucleotide sequence ID" value="NZ_NUBY01000076.1"/>
</dbReference>
<dbReference type="InterPro" id="IPR027417">
    <property type="entry name" value="P-loop_NTPase"/>
</dbReference>
<protein>
    <submittedName>
        <fullName evidence="2">Conjugal transfer protein TraE</fullName>
    </submittedName>
</protein>
<dbReference type="PANTHER" id="PTHR30121:SF6">
    <property type="entry name" value="SLR6007 PROTEIN"/>
    <property type="match status" value="1"/>
</dbReference>
<proteinExistence type="predicted"/>
<reference evidence="2 3" key="1">
    <citation type="submission" date="2017-09" db="EMBL/GenBank/DDBJ databases">
        <title>Large-scale bioinformatics analysis of Bacillus genomes uncovers conserved roles of natural products in bacterial physiology.</title>
        <authorList>
            <consortium name="Agbiome Team Llc"/>
            <person name="Bleich R.M."/>
            <person name="Grubbs K.J."/>
            <person name="Santa Maria K.C."/>
            <person name="Allen S.E."/>
            <person name="Farag S."/>
            <person name="Shank E.A."/>
            <person name="Bowers A."/>
        </authorList>
    </citation>
    <scope>NUCLEOTIDE SEQUENCE [LARGE SCALE GENOMIC DNA]</scope>
    <source>
        <strain evidence="2 3">AFS021349</strain>
    </source>
</reference>
<dbReference type="Proteomes" id="UP000220841">
    <property type="component" value="Unassembled WGS sequence"/>
</dbReference>
<sequence>MKNARLERLNLFQMLQKLTDSERKKRKTTQETLNYTKMYPNGICYVGNKIYNKMICFSDISYQLSQDEIKQRIFAEYSTLLNSFDDNIKIQFCFINYRMNAEQNDEVMMYSKSMSNIEDFETLQEEYFTFLEEQRKKGNNGIVRNKYLIFSIKDKSYDNAVRRLMSIEDNIKDHFKNLGVSVEELNGIERLSIINYLLNSNSKHYTELENLSKEQLSIGFTKDWIAPKNIDFETFTDKFKVNNKYAATLHLKIEATELSDRVLADFLDLDLEMLVSMHIRSLGQQQAIKMVKSKASDLDSIKIEEQKKALRSGYDMDILPTDLNYHVEESRKILKDLQRENEKYFYLTFTITVFENTRKDLDNAIFRLSSVAQNQHCTLKKLNLQQEKALISALPLGENINETELERGLTTSSTAIFVPFTTQELYQEEQEPVYYGLNALSNNLIQVSRKALKNPNGLVLGTPGSGKSFSSKREIIDTFLRTTDDILICDPEGEYTPFVFRLGGEVIKIAINSKDFINPLDISLHYGEGENPISFKTDFVITLMEVVAGGKSGLTAKQKTIVDKCVRVIYRPYLENPTPENIPILEDLYNALLETKRVEGEELADALELYVHGSLNVFNHHTTINVNNRLVCFNIKELGSNLRELGMLVLQDHVWNKVTINRNKNKKTWYYMDEFHKLLAEEQTANYSVEFWKRFRKWGGIPTGMTQNVKDLLSSPKIETIIDNTDFVYLLNQATSDRRILQSKFGISDYQANYITNSKEGEGLIVYSGIILPFKDKFPKNNSLYPVMTTKLEEINHLRTAVND</sequence>
<accession>A0A2A8HDG6</accession>
<name>A0A2A8HDG6_9BACI</name>
<dbReference type="AlphaFoldDB" id="A0A2A8HDG6"/>
<dbReference type="PANTHER" id="PTHR30121">
    <property type="entry name" value="UNCHARACTERIZED PROTEIN YJGR-RELATED"/>
    <property type="match status" value="1"/>
</dbReference>
<dbReference type="InterPro" id="IPR051162">
    <property type="entry name" value="T4SS_component"/>
</dbReference>
<evidence type="ECO:0000313" key="2">
    <source>
        <dbReference type="EMBL" id="PEQ04859.1"/>
    </source>
</evidence>
<comment type="caution">
    <text evidence="2">The sequence shown here is derived from an EMBL/GenBank/DDBJ whole genome shotgun (WGS) entry which is preliminary data.</text>
</comment>
<dbReference type="NCBIfam" id="NF045971">
    <property type="entry name" value="conju_CD1110"/>
    <property type="match status" value="1"/>
</dbReference>
<organism evidence="2 3">
    <name type="scientific">Bacillus toyonensis</name>
    <dbReference type="NCBI Taxonomy" id="155322"/>
    <lineage>
        <taxon>Bacteria</taxon>
        <taxon>Bacillati</taxon>
        <taxon>Bacillota</taxon>
        <taxon>Bacilli</taxon>
        <taxon>Bacillales</taxon>
        <taxon>Bacillaceae</taxon>
        <taxon>Bacillus</taxon>
        <taxon>Bacillus cereus group</taxon>
    </lineage>
</organism>
<dbReference type="Gene3D" id="1.10.8.730">
    <property type="match status" value="1"/>
</dbReference>
<dbReference type="Gene3D" id="3.40.50.300">
    <property type="entry name" value="P-loop containing nucleotide triphosphate hydrolases"/>
    <property type="match status" value="1"/>
</dbReference>
<dbReference type="Pfam" id="PF19044">
    <property type="entry name" value="P-loop_TraG"/>
    <property type="match status" value="1"/>
</dbReference>
<dbReference type="InterPro" id="IPR043964">
    <property type="entry name" value="P-loop_TraG"/>
</dbReference>
<evidence type="ECO:0000313" key="3">
    <source>
        <dbReference type="Proteomes" id="UP000220841"/>
    </source>
</evidence>
<evidence type="ECO:0000259" key="1">
    <source>
        <dbReference type="Pfam" id="PF19044"/>
    </source>
</evidence>
<dbReference type="EMBL" id="NUBY01000076">
    <property type="protein sequence ID" value="PEQ04859.1"/>
    <property type="molecule type" value="Genomic_DNA"/>
</dbReference>
<dbReference type="SUPFAM" id="SSF52540">
    <property type="entry name" value="P-loop containing nucleoside triphosphate hydrolases"/>
    <property type="match status" value="1"/>
</dbReference>